<sequence>MTRALRHRSYDAKRASIVDTASGLFAAHGYRGTSTALICRTAGISSGTFFHYFPTKLDALVAVLDAGCEALGAHLAEIDGRTSGLEAITAYADALASEIEDRSYAGFVAGIAEVESEPRVAEALRAEAGLVSEFLARQVEAGQHAGRIRQDRSASELARWAAWLLDGAAGAAAQAAAGSAATEPAPSRKALTTGLLALLEAR</sequence>
<reference evidence="6 7" key="1">
    <citation type="submission" date="2022-04" db="EMBL/GenBank/DDBJ databases">
        <title>Leucobacter sp. isolated from rhizosphere of onion.</title>
        <authorList>
            <person name="Won M."/>
            <person name="Lee C.-M."/>
            <person name="Woen H.-Y."/>
            <person name="Kwon S.-W."/>
        </authorList>
    </citation>
    <scope>NUCLEOTIDE SEQUENCE [LARGE SCALE GENOMIC DNA]</scope>
    <source>
        <strain evidence="6 7">H25R-14</strain>
    </source>
</reference>
<evidence type="ECO:0000259" key="5">
    <source>
        <dbReference type="PROSITE" id="PS50977"/>
    </source>
</evidence>
<feature type="domain" description="HTH tetR-type" evidence="5">
    <location>
        <begin position="11"/>
        <end position="71"/>
    </location>
</feature>
<dbReference type="Pfam" id="PF00440">
    <property type="entry name" value="TetR_N"/>
    <property type="match status" value="1"/>
</dbReference>
<keyword evidence="3" id="KW-0804">Transcription</keyword>
<evidence type="ECO:0000256" key="3">
    <source>
        <dbReference type="ARBA" id="ARBA00023163"/>
    </source>
</evidence>
<accession>A0ABY4FSG4</accession>
<keyword evidence="7" id="KW-1185">Reference proteome</keyword>
<dbReference type="InterPro" id="IPR001647">
    <property type="entry name" value="HTH_TetR"/>
</dbReference>
<dbReference type="PROSITE" id="PS01081">
    <property type="entry name" value="HTH_TETR_1"/>
    <property type="match status" value="1"/>
</dbReference>
<dbReference type="PANTHER" id="PTHR30055:SF234">
    <property type="entry name" value="HTH-TYPE TRANSCRIPTIONAL REGULATOR BETI"/>
    <property type="match status" value="1"/>
</dbReference>
<dbReference type="Proteomes" id="UP000831775">
    <property type="component" value="Chromosome"/>
</dbReference>
<dbReference type="Gene3D" id="1.10.357.10">
    <property type="entry name" value="Tetracycline Repressor, domain 2"/>
    <property type="match status" value="1"/>
</dbReference>
<proteinExistence type="predicted"/>
<dbReference type="InterPro" id="IPR009057">
    <property type="entry name" value="Homeodomain-like_sf"/>
</dbReference>
<dbReference type="SUPFAM" id="SSF48498">
    <property type="entry name" value="Tetracyclin repressor-like, C-terminal domain"/>
    <property type="match status" value="1"/>
</dbReference>
<dbReference type="PANTHER" id="PTHR30055">
    <property type="entry name" value="HTH-TYPE TRANSCRIPTIONAL REGULATOR RUTR"/>
    <property type="match status" value="1"/>
</dbReference>
<keyword evidence="1" id="KW-0805">Transcription regulation</keyword>
<dbReference type="RefSeq" id="WP_244683943.1">
    <property type="nucleotide sequence ID" value="NZ_CP095043.1"/>
</dbReference>
<evidence type="ECO:0000313" key="6">
    <source>
        <dbReference type="EMBL" id="UOQ59109.1"/>
    </source>
</evidence>
<evidence type="ECO:0000256" key="2">
    <source>
        <dbReference type="ARBA" id="ARBA00023125"/>
    </source>
</evidence>
<feature type="DNA-binding region" description="H-T-H motif" evidence="4">
    <location>
        <begin position="34"/>
        <end position="53"/>
    </location>
</feature>
<dbReference type="InterPro" id="IPR050109">
    <property type="entry name" value="HTH-type_TetR-like_transc_reg"/>
</dbReference>
<protein>
    <submittedName>
        <fullName evidence="6">TetR/AcrR family transcriptional regulator</fullName>
    </submittedName>
</protein>
<name>A0ABY4FSG4_9MICO</name>
<dbReference type="PROSITE" id="PS50977">
    <property type="entry name" value="HTH_TETR_2"/>
    <property type="match status" value="1"/>
</dbReference>
<gene>
    <name evidence="6" type="ORF">MUN76_08555</name>
</gene>
<evidence type="ECO:0000256" key="4">
    <source>
        <dbReference type="PROSITE-ProRule" id="PRU00335"/>
    </source>
</evidence>
<dbReference type="SUPFAM" id="SSF46689">
    <property type="entry name" value="Homeodomain-like"/>
    <property type="match status" value="1"/>
</dbReference>
<keyword evidence="2 4" id="KW-0238">DNA-binding</keyword>
<dbReference type="InterPro" id="IPR036271">
    <property type="entry name" value="Tet_transcr_reg_TetR-rel_C_sf"/>
</dbReference>
<dbReference type="InterPro" id="IPR023772">
    <property type="entry name" value="DNA-bd_HTH_TetR-type_CS"/>
</dbReference>
<dbReference type="EMBL" id="CP095043">
    <property type="protein sequence ID" value="UOQ59109.1"/>
    <property type="molecule type" value="Genomic_DNA"/>
</dbReference>
<organism evidence="6 7">
    <name type="scientific">Leucobacter rhizosphaerae</name>
    <dbReference type="NCBI Taxonomy" id="2932245"/>
    <lineage>
        <taxon>Bacteria</taxon>
        <taxon>Bacillati</taxon>
        <taxon>Actinomycetota</taxon>
        <taxon>Actinomycetes</taxon>
        <taxon>Micrococcales</taxon>
        <taxon>Microbacteriaceae</taxon>
        <taxon>Leucobacter</taxon>
    </lineage>
</organism>
<evidence type="ECO:0000313" key="7">
    <source>
        <dbReference type="Proteomes" id="UP000831775"/>
    </source>
</evidence>
<evidence type="ECO:0000256" key="1">
    <source>
        <dbReference type="ARBA" id="ARBA00023015"/>
    </source>
</evidence>
<dbReference type="PRINTS" id="PR00455">
    <property type="entry name" value="HTHTETR"/>
</dbReference>